<feature type="region of interest" description="Disordered" evidence="1">
    <location>
        <begin position="92"/>
        <end position="140"/>
    </location>
</feature>
<dbReference type="Proteomes" id="UP000799766">
    <property type="component" value="Unassembled WGS sequence"/>
</dbReference>
<evidence type="ECO:0000256" key="1">
    <source>
        <dbReference type="SAM" id="MobiDB-lite"/>
    </source>
</evidence>
<name>A0A6A6NP68_9PEZI</name>
<dbReference type="GO" id="GO:0005829">
    <property type="term" value="C:cytosol"/>
    <property type="evidence" value="ECO:0007669"/>
    <property type="project" value="TreeGrafter"/>
</dbReference>
<dbReference type="InterPro" id="IPR000626">
    <property type="entry name" value="Ubiquitin-like_dom"/>
</dbReference>
<dbReference type="Pfam" id="PF00240">
    <property type="entry name" value="ubiquitin"/>
    <property type="match status" value="1"/>
</dbReference>
<dbReference type="GO" id="GO:0006511">
    <property type="term" value="P:ubiquitin-dependent protein catabolic process"/>
    <property type="evidence" value="ECO:0007669"/>
    <property type="project" value="TreeGrafter"/>
</dbReference>
<feature type="compositionally biased region" description="Gly residues" evidence="1">
    <location>
        <begin position="368"/>
        <end position="382"/>
    </location>
</feature>
<accession>A0A6A6NP68</accession>
<evidence type="ECO:0008006" key="6">
    <source>
        <dbReference type="Google" id="ProtNLM"/>
    </source>
</evidence>
<protein>
    <recommendedName>
        <fullName evidence="6">Deubiquitination-protection protein dph1</fullName>
    </recommendedName>
</protein>
<sequence length="469" mass="48831">MADEAANPSGSGGDTDPQLTFHVKSSSDAKFTVTVPATITVGDLKIKLSASEYADIPPERQRLIYSGRVLKDHDTLETVKIKDGHTVHLVKGAASNARQNPATQPEPSSSRPAGGADVAGTGNVPTNMSTGPGNNPLSGLTGARYAGFHGLPGAEMFGPDGGMGPPPNPDELIRMLENPQFAQQMNEALSNPQFMDMIANSPMMRNNPLHRQLLQDPTMRRMMLDPNMLRMQLQMSRAMSGEGAGGGNFPAPGVTDNTAQGQQQQQDQDEQAAGERANPFATGGGAANPFAELFGNQGQGQGQASPNPFGGMFGGGASAGASAGAGAGVGAGAGGNRGNPFAEMAQNMMQNPEAMRNALQAMETMFGGSTGAPGQQGIGGNNAGSEAASRSPRPNPFGAFNPLGMYGAFPGGGLGQQQEQDSRPPEERYAEQLRQLNEMGFYEFDRNVQALRRSGGNVQGAVNFLLQDP</sequence>
<dbReference type="PANTHER" id="PTHR10677:SF3">
    <property type="entry name" value="FI07626P-RELATED"/>
    <property type="match status" value="1"/>
</dbReference>
<dbReference type="InterPro" id="IPR015496">
    <property type="entry name" value="Ubiquilin"/>
</dbReference>
<dbReference type="InterPro" id="IPR009060">
    <property type="entry name" value="UBA-like_sf"/>
</dbReference>
<feature type="region of interest" description="Disordered" evidence="1">
    <location>
        <begin position="1"/>
        <end position="21"/>
    </location>
</feature>
<dbReference type="OrthoDB" id="267397at2759"/>
<feature type="region of interest" description="Disordered" evidence="1">
    <location>
        <begin position="238"/>
        <end position="311"/>
    </location>
</feature>
<dbReference type="PANTHER" id="PTHR10677">
    <property type="entry name" value="UBIQUILIN"/>
    <property type="match status" value="1"/>
</dbReference>
<reference evidence="4" key="1">
    <citation type="journal article" date="2020" name="Stud. Mycol.">
        <title>101 Dothideomycetes genomes: a test case for predicting lifestyles and emergence of pathogens.</title>
        <authorList>
            <person name="Haridas S."/>
            <person name="Albert R."/>
            <person name="Binder M."/>
            <person name="Bloem J."/>
            <person name="Labutti K."/>
            <person name="Salamov A."/>
            <person name="Andreopoulos B."/>
            <person name="Baker S."/>
            <person name="Barry K."/>
            <person name="Bills G."/>
            <person name="Bluhm B."/>
            <person name="Cannon C."/>
            <person name="Castanera R."/>
            <person name="Culley D."/>
            <person name="Daum C."/>
            <person name="Ezra D."/>
            <person name="Gonzalez J."/>
            <person name="Henrissat B."/>
            <person name="Kuo A."/>
            <person name="Liang C."/>
            <person name="Lipzen A."/>
            <person name="Lutzoni F."/>
            <person name="Magnuson J."/>
            <person name="Mondo S."/>
            <person name="Nolan M."/>
            <person name="Ohm R."/>
            <person name="Pangilinan J."/>
            <person name="Park H.-J."/>
            <person name="Ramirez L."/>
            <person name="Alfaro M."/>
            <person name="Sun H."/>
            <person name="Tritt A."/>
            <person name="Yoshinaga Y."/>
            <person name="Zwiers L.-H."/>
            <person name="Turgeon B."/>
            <person name="Goodwin S."/>
            <person name="Spatafora J."/>
            <person name="Crous P."/>
            <person name="Grigoriev I."/>
        </authorList>
    </citation>
    <scope>NUCLEOTIDE SEQUENCE</scope>
    <source>
        <strain evidence="4">ATCC 16933</strain>
    </source>
</reference>
<evidence type="ECO:0000259" key="3">
    <source>
        <dbReference type="PROSITE" id="PS50053"/>
    </source>
</evidence>
<dbReference type="InterPro" id="IPR029071">
    <property type="entry name" value="Ubiquitin-like_domsf"/>
</dbReference>
<dbReference type="Gene3D" id="1.10.8.10">
    <property type="entry name" value="DNA helicase RuvA subunit, C-terminal domain"/>
    <property type="match status" value="1"/>
</dbReference>
<organism evidence="4 5">
    <name type="scientific">Lineolata rhizophorae</name>
    <dbReference type="NCBI Taxonomy" id="578093"/>
    <lineage>
        <taxon>Eukaryota</taxon>
        <taxon>Fungi</taxon>
        <taxon>Dikarya</taxon>
        <taxon>Ascomycota</taxon>
        <taxon>Pezizomycotina</taxon>
        <taxon>Dothideomycetes</taxon>
        <taxon>Dothideomycetes incertae sedis</taxon>
        <taxon>Lineolatales</taxon>
        <taxon>Lineolataceae</taxon>
        <taxon>Lineolata</taxon>
    </lineage>
</organism>
<feature type="compositionally biased region" description="Basic and acidic residues" evidence="1">
    <location>
        <begin position="420"/>
        <end position="430"/>
    </location>
</feature>
<dbReference type="GO" id="GO:0031593">
    <property type="term" value="F:polyubiquitin modification-dependent protein binding"/>
    <property type="evidence" value="ECO:0007669"/>
    <property type="project" value="TreeGrafter"/>
</dbReference>
<dbReference type="Gene3D" id="3.10.20.90">
    <property type="entry name" value="Phosphatidylinositol 3-kinase Catalytic Subunit, Chain A, domain 1"/>
    <property type="match status" value="1"/>
</dbReference>
<feature type="compositionally biased region" description="Polar residues" evidence="1">
    <location>
        <begin position="96"/>
        <end position="111"/>
    </location>
</feature>
<evidence type="ECO:0000313" key="5">
    <source>
        <dbReference type="Proteomes" id="UP000799766"/>
    </source>
</evidence>
<dbReference type="CDD" id="cd16106">
    <property type="entry name" value="Ubl_Dsk2p_like"/>
    <property type="match status" value="1"/>
</dbReference>
<dbReference type="SUPFAM" id="SSF46934">
    <property type="entry name" value="UBA-like"/>
    <property type="match status" value="1"/>
</dbReference>
<gene>
    <name evidence="4" type="ORF">BDY21DRAFT_356153</name>
</gene>
<proteinExistence type="predicted"/>
<feature type="region of interest" description="Disordered" evidence="1">
    <location>
        <begin position="368"/>
        <end position="430"/>
    </location>
</feature>
<dbReference type="CDD" id="cd14324">
    <property type="entry name" value="UBA_Dsk2p_like"/>
    <property type="match status" value="1"/>
</dbReference>
<feature type="compositionally biased region" description="Polar residues" evidence="1">
    <location>
        <begin position="123"/>
        <end position="138"/>
    </location>
</feature>
<dbReference type="FunFam" id="1.10.8.10:FF:000024">
    <property type="entry name" value="Ubiquitin domain-containing protein DSK2"/>
    <property type="match status" value="1"/>
</dbReference>
<feature type="domain" description="UBA" evidence="2">
    <location>
        <begin position="424"/>
        <end position="468"/>
    </location>
</feature>
<evidence type="ECO:0000313" key="4">
    <source>
        <dbReference type="EMBL" id="KAF2453521.1"/>
    </source>
</evidence>
<dbReference type="Pfam" id="PF00627">
    <property type="entry name" value="UBA"/>
    <property type="match status" value="1"/>
</dbReference>
<keyword evidence="5" id="KW-1185">Reference proteome</keyword>
<feature type="domain" description="Ubiquitin-like" evidence="3">
    <location>
        <begin position="19"/>
        <end position="90"/>
    </location>
</feature>
<dbReference type="SMART" id="SM00213">
    <property type="entry name" value="UBQ"/>
    <property type="match status" value="1"/>
</dbReference>
<evidence type="ECO:0000259" key="2">
    <source>
        <dbReference type="PROSITE" id="PS50030"/>
    </source>
</evidence>
<dbReference type="PROSITE" id="PS50053">
    <property type="entry name" value="UBIQUITIN_2"/>
    <property type="match status" value="1"/>
</dbReference>
<dbReference type="SUPFAM" id="SSF54236">
    <property type="entry name" value="Ubiquitin-like"/>
    <property type="match status" value="1"/>
</dbReference>
<dbReference type="PROSITE" id="PS50030">
    <property type="entry name" value="UBA"/>
    <property type="match status" value="1"/>
</dbReference>
<dbReference type="SMART" id="SM00165">
    <property type="entry name" value="UBA"/>
    <property type="match status" value="1"/>
</dbReference>
<dbReference type="EMBL" id="MU001697">
    <property type="protein sequence ID" value="KAF2453521.1"/>
    <property type="molecule type" value="Genomic_DNA"/>
</dbReference>
<dbReference type="InterPro" id="IPR015940">
    <property type="entry name" value="UBA"/>
</dbReference>
<dbReference type="AlphaFoldDB" id="A0A6A6NP68"/>